<dbReference type="AlphaFoldDB" id="A0A450WQM4"/>
<feature type="region of interest" description="Disordered" evidence="1">
    <location>
        <begin position="36"/>
        <end position="60"/>
    </location>
</feature>
<gene>
    <name evidence="2" type="ORF">BECKFM1743A_GA0114220_106755</name>
    <name evidence="4" type="ORF">BECKFM1743B_GA0114221_106141</name>
    <name evidence="3" type="ORF">BECKFM1743C_GA0114222_106835</name>
</gene>
<protein>
    <submittedName>
        <fullName evidence="4">Uncharacterized protein</fullName>
    </submittedName>
</protein>
<dbReference type="EMBL" id="CAADFA010000683">
    <property type="protein sequence ID" value="VFJ72921.1"/>
    <property type="molecule type" value="Genomic_DNA"/>
</dbReference>
<reference evidence="4" key="1">
    <citation type="submission" date="2019-02" db="EMBL/GenBank/DDBJ databases">
        <authorList>
            <person name="Gruber-Vodicka R. H."/>
            <person name="Seah K. B. B."/>
        </authorList>
    </citation>
    <scope>NUCLEOTIDE SEQUENCE</scope>
    <source>
        <strain evidence="2">BECK_BZ163</strain>
        <strain evidence="4">BECK_BZ164</strain>
        <strain evidence="3">BECK_BZ165</strain>
    </source>
</reference>
<feature type="compositionally biased region" description="Basic and acidic residues" evidence="1">
    <location>
        <begin position="36"/>
        <end position="48"/>
    </location>
</feature>
<evidence type="ECO:0000313" key="4">
    <source>
        <dbReference type="EMBL" id="VFK19352.1"/>
    </source>
</evidence>
<name>A0A450WQM4_9GAMM</name>
<proteinExistence type="predicted"/>
<dbReference type="EMBL" id="CAADFL010000614">
    <property type="protein sequence ID" value="VFK19352.1"/>
    <property type="molecule type" value="Genomic_DNA"/>
</dbReference>
<evidence type="ECO:0000313" key="3">
    <source>
        <dbReference type="EMBL" id="VFJ72921.1"/>
    </source>
</evidence>
<evidence type="ECO:0000256" key="1">
    <source>
        <dbReference type="SAM" id="MobiDB-lite"/>
    </source>
</evidence>
<accession>A0A450WQM4</accession>
<dbReference type="EMBL" id="CAADEZ010000675">
    <property type="protein sequence ID" value="VFJ72889.1"/>
    <property type="molecule type" value="Genomic_DNA"/>
</dbReference>
<evidence type="ECO:0000313" key="2">
    <source>
        <dbReference type="EMBL" id="VFJ72889.1"/>
    </source>
</evidence>
<organism evidence="4">
    <name type="scientific">Candidatus Kentrum sp. FM</name>
    <dbReference type="NCBI Taxonomy" id="2126340"/>
    <lineage>
        <taxon>Bacteria</taxon>
        <taxon>Pseudomonadati</taxon>
        <taxon>Pseudomonadota</taxon>
        <taxon>Gammaproteobacteria</taxon>
        <taxon>Candidatus Kentrum</taxon>
    </lineage>
</organism>
<sequence length="60" mass="6962">MRKDEIITELWRNRDAYAARHHHDLAAIVADLEARQKRSGRKLVDRRKPAPSTGKRGNTK</sequence>